<evidence type="ECO:0000313" key="1">
    <source>
        <dbReference type="EMBL" id="GFD56911.1"/>
    </source>
</evidence>
<dbReference type="EMBL" id="BKCJ011834754">
    <property type="protein sequence ID" value="GFD56911.1"/>
    <property type="molecule type" value="Genomic_DNA"/>
</dbReference>
<protein>
    <submittedName>
        <fullName evidence="1">Uncharacterized protein</fullName>
    </submittedName>
</protein>
<gene>
    <name evidence="1" type="ORF">Tci_928880</name>
</gene>
<reference evidence="1" key="1">
    <citation type="journal article" date="2019" name="Sci. Rep.">
        <title>Draft genome of Tanacetum cinerariifolium, the natural source of mosquito coil.</title>
        <authorList>
            <person name="Yamashiro T."/>
            <person name="Shiraishi A."/>
            <person name="Satake H."/>
            <person name="Nakayama K."/>
        </authorList>
    </citation>
    <scope>NUCLEOTIDE SEQUENCE</scope>
</reference>
<organism evidence="1">
    <name type="scientific">Tanacetum cinerariifolium</name>
    <name type="common">Dalmatian daisy</name>
    <name type="synonym">Chrysanthemum cinerariifolium</name>
    <dbReference type="NCBI Taxonomy" id="118510"/>
    <lineage>
        <taxon>Eukaryota</taxon>
        <taxon>Viridiplantae</taxon>
        <taxon>Streptophyta</taxon>
        <taxon>Embryophyta</taxon>
        <taxon>Tracheophyta</taxon>
        <taxon>Spermatophyta</taxon>
        <taxon>Magnoliopsida</taxon>
        <taxon>eudicotyledons</taxon>
        <taxon>Gunneridae</taxon>
        <taxon>Pentapetalae</taxon>
        <taxon>asterids</taxon>
        <taxon>campanulids</taxon>
        <taxon>Asterales</taxon>
        <taxon>Asteraceae</taxon>
        <taxon>Asteroideae</taxon>
        <taxon>Anthemideae</taxon>
        <taxon>Anthemidinae</taxon>
        <taxon>Tanacetum</taxon>
    </lineage>
</organism>
<sequence>NPLRSGTTCVCICYKLCKEERGADSCHCFRSSQGYPTASFEEAAEGKGEEPVEVLAREACKIDRWCTYGRSCCSKAKSLVEIPSA</sequence>
<dbReference type="AlphaFoldDB" id="A0A699XJ32"/>
<accession>A0A699XJ32</accession>
<comment type="caution">
    <text evidence="1">The sequence shown here is derived from an EMBL/GenBank/DDBJ whole genome shotgun (WGS) entry which is preliminary data.</text>
</comment>
<feature type="non-terminal residue" evidence="1">
    <location>
        <position position="1"/>
    </location>
</feature>
<proteinExistence type="predicted"/>
<name>A0A699XJ32_TANCI</name>